<proteinExistence type="predicted"/>
<comment type="caution">
    <text evidence="1">The sequence shown here is derived from an EMBL/GenBank/DDBJ whole genome shotgun (WGS) entry which is preliminary data.</text>
</comment>
<organism evidence="1 2">
    <name type="scientific">Paenibacillus planticolens</name>
    <dbReference type="NCBI Taxonomy" id="2654976"/>
    <lineage>
        <taxon>Bacteria</taxon>
        <taxon>Bacillati</taxon>
        <taxon>Bacillota</taxon>
        <taxon>Bacilli</taxon>
        <taxon>Bacillales</taxon>
        <taxon>Paenibacillaceae</taxon>
        <taxon>Paenibacillus</taxon>
    </lineage>
</organism>
<evidence type="ECO:0000313" key="2">
    <source>
        <dbReference type="Proteomes" id="UP000618579"/>
    </source>
</evidence>
<dbReference type="Proteomes" id="UP000618579">
    <property type="component" value="Unassembled WGS sequence"/>
</dbReference>
<dbReference type="RefSeq" id="WP_171681351.1">
    <property type="nucleotide sequence ID" value="NZ_WHNZ01000004.1"/>
</dbReference>
<gene>
    <name evidence="1" type="ORF">GC097_00255</name>
</gene>
<reference evidence="1 2" key="1">
    <citation type="submission" date="2019-10" db="EMBL/GenBank/DDBJ databases">
        <title>Description of Paenibacillus pedi sp. nov.</title>
        <authorList>
            <person name="Carlier A."/>
            <person name="Qi S."/>
        </authorList>
    </citation>
    <scope>NUCLEOTIDE SEQUENCE [LARGE SCALE GENOMIC DNA]</scope>
    <source>
        <strain evidence="1 2">LMG 31457</strain>
    </source>
</reference>
<accession>A0ABX1ZI77</accession>
<name>A0ABX1ZI77_9BACL</name>
<protein>
    <submittedName>
        <fullName evidence="1">Uncharacterized protein</fullName>
    </submittedName>
</protein>
<evidence type="ECO:0000313" key="1">
    <source>
        <dbReference type="EMBL" id="NOU98458.1"/>
    </source>
</evidence>
<dbReference type="EMBL" id="WHNZ01000004">
    <property type="protein sequence ID" value="NOU98458.1"/>
    <property type="molecule type" value="Genomic_DNA"/>
</dbReference>
<sequence length="74" mass="8307">MSDLWSGVRKYVLKRDDGVYTAGQFRGRANTVKDIYDAARYTQGGAKSARGWVNDKERWSVVPVIVIITEEAAN</sequence>
<keyword evidence="2" id="KW-1185">Reference proteome</keyword>